<organism evidence="2 3">
    <name type="scientific">Fusarium equiseti</name>
    <name type="common">Fusarium scirpi</name>
    <dbReference type="NCBI Taxonomy" id="61235"/>
    <lineage>
        <taxon>Eukaryota</taxon>
        <taxon>Fungi</taxon>
        <taxon>Dikarya</taxon>
        <taxon>Ascomycota</taxon>
        <taxon>Pezizomycotina</taxon>
        <taxon>Sordariomycetes</taxon>
        <taxon>Hypocreomycetidae</taxon>
        <taxon>Hypocreales</taxon>
        <taxon>Nectriaceae</taxon>
        <taxon>Fusarium</taxon>
        <taxon>Fusarium incarnatum-equiseti species complex</taxon>
    </lineage>
</organism>
<protein>
    <submittedName>
        <fullName evidence="2">Uncharacterized protein</fullName>
    </submittedName>
</protein>
<evidence type="ECO:0000256" key="1">
    <source>
        <dbReference type="SAM" id="MobiDB-lite"/>
    </source>
</evidence>
<feature type="region of interest" description="Disordered" evidence="1">
    <location>
        <begin position="164"/>
        <end position="228"/>
    </location>
</feature>
<name>A0ABQ8RA54_FUSEQ</name>
<accession>A0ABQ8RA54</accession>
<proteinExistence type="predicted"/>
<keyword evidence="3" id="KW-1185">Reference proteome</keyword>
<dbReference type="Proteomes" id="UP001152024">
    <property type="component" value="Unassembled WGS sequence"/>
</dbReference>
<feature type="region of interest" description="Disordered" evidence="1">
    <location>
        <begin position="1"/>
        <end position="23"/>
    </location>
</feature>
<gene>
    <name evidence="2" type="ORF">NW768_007122</name>
</gene>
<reference evidence="2" key="1">
    <citation type="submission" date="2022-09" db="EMBL/GenBank/DDBJ databases">
        <title>Fusarium specimens isolated from Avocado Roots.</title>
        <authorList>
            <person name="Stajich J."/>
            <person name="Roper C."/>
            <person name="Heimlech-Rivalta G."/>
        </authorList>
    </citation>
    <scope>NUCLEOTIDE SEQUENCE</scope>
    <source>
        <strain evidence="2">CF00095</strain>
    </source>
</reference>
<comment type="caution">
    <text evidence="2">The sequence shown here is derived from an EMBL/GenBank/DDBJ whole genome shotgun (WGS) entry which is preliminary data.</text>
</comment>
<dbReference type="EMBL" id="JAOQBH010000010">
    <property type="protein sequence ID" value="KAJ4130140.1"/>
    <property type="molecule type" value="Genomic_DNA"/>
</dbReference>
<evidence type="ECO:0000313" key="2">
    <source>
        <dbReference type="EMBL" id="KAJ4130140.1"/>
    </source>
</evidence>
<sequence>MNKCTKACAGQLRSPRPTTGGQKRWISYDRSKKSQNQVLEQIQAEITRIKTCTNQIDSKKKIIKTQSGELPLSPVLDPEWAAKRKRTRKPEAGKMSGQFRRHLSNNPYAEALMTPMRWCKNTNAILPKYFLQDFDLVKHPNPDQKEAWYAPGPQSFMNVMPWDAPRPVEQDETNTNTQKDETPDMTSQTKVSAKRGGFTEDKETEEAENARPEELEENGESIEEWREDSHRGGRYVTYALSRKSVIEQIGRSKSLQIKMRAQRNGMATRGLPEQRIFRPDMDEVLLKMMQRQAADALIARSSSNRVKKKDPHKFIIPVDSWEEAQKHVAGGAILYIPTEPSDDMNNYATLDVEGANYGAKVVVHDLNFLLGDEVERMKQEAEDFVGQELLILKNYRSESMRSLFLLLWRLQGYLAEPQIELIEPRQY</sequence>
<evidence type="ECO:0000313" key="3">
    <source>
        <dbReference type="Proteomes" id="UP001152024"/>
    </source>
</evidence>